<proteinExistence type="predicted"/>
<feature type="region of interest" description="Disordered" evidence="1">
    <location>
        <begin position="176"/>
        <end position="201"/>
    </location>
</feature>
<protein>
    <submittedName>
        <fullName evidence="2">Uncharacterized protein</fullName>
    </submittedName>
</protein>
<reference evidence="2" key="1">
    <citation type="journal article" date="2017" name="Science">
        <title>Giant viruses with an expanded complement of translation system components.</title>
        <authorList>
            <person name="Schulz F."/>
            <person name="Yutin N."/>
            <person name="Ivanova N.N."/>
            <person name="Ortega D.R."/>
            <person name="Lee T.K."/>
            <person name="Vierheilig J."/>
            <person name="Daims H."/>
            <person name="Horn M."/>
            <person name="Wagner M."/>
            <person name="Jensen G.J."/>
            <person name="Kyrpides N.C."/>
            <person name="Koonin E.V."/>
            <person name="Woyke T."/>
        </authorList>
    </citation>
    <scope>NUCLEOTIDE SEQUENCE</scope>
    <source>
        <strain evidence="2">CTV1</strain>
    </source>
</reference>
<accession>A0A1V0SCI6</accession>
<organism evidence="2">
    <name type="scientific">Catovirus CTV1</name>
    <dbReference type="NCBI Taxonomy" id="1977631"/>
    <lineage>
        <taxon>Viruses</taxon>
        <taxon>Varidnaviria</taxon>
        <taxon>Bamfordvirae</taxon>
        <taxon>Nucleocytoviricota</taxon>
        <taxon>Megaviricetes</taxon>
        <taxon>Imitervirales</taxon>
        <taxon>Mimiviridae</taxon>
        <taxon>Klosneuvirinae</taxon>
        <taxon>Catovirus</taxon>
    </lineage>
</organism>
<dbReference type="EMBL" id="KY684084">
    <property type="protein sequence ID" value="ARF09344.1"/>
    <property type="molecule type" value="Genomic_DNA"/>
</dbReference>
<name>A0A1V0SCI6_9VIRU</name>
<gene>
    <name evidence="2" type="ORF">Catovirus_2_293</name>
</gene>
<evidence type="ECO:0000313" key="2">
    <source>
        <dbReference type="EMBL" id="ARF09344.1"/>
    </source>
</evidence>
<sequence length="213" mass="24144">MNEQILKKYFDLCKKIDANDFSNIIKNINYNNAPQFDCIKHLLQHFGNNDQGKQKLIELYNKYHTMKGGSTTKTITEYFKKNFTVDKIKSTLSSSAKLIGSLLKSAAKSLYKMAKENPDETMSLIKTIHNNTTAVLLSEVITDQDTKNEITAAFDEAFVLIDGALRSGSKITEQKGGFDADYSDDNNSVYSKYTDSDNQNYTENYESIEEEAF</sequence>
<feature type="compositionally biased region" description="Polar residues" evidence="1">
    <location>
        <begin position="185"/>
        <end position="201"/>
    </location>
</feature>
<evidence type="ECO:0000256" key="1">
    <source>
        <dbReference type="SAM" id="MobiDB-lite"/>
    </source>
</evidence>